<protein>
    <recommendedName>
        <fullName evidence="3">Type II toxin-antitoxin system HicB family antitoxin</fullName>
    </recommendedName>
</protein>
<keyword evidence="2" id="KW-1185">Reference proteome</keyword>
<evidence type="ECO:0000313" key="1">
    <source>
        <dbReference type="EMBL" id="MCY0387997.1"/>
    </source>
</evidence>
<gene>
    <name evidence="1" type="ORF">OVY01_12265</name>
</gene>
<sequence>MAGRITGPYKGFFINASASLNGASGSANAPHYVGALSLTEHGVDEPRKLERLVELGSVTDFPDAQSALEQLEGAARDYIDELLSPRERGG</sequence>
<dbReference type="Proteomes" id="UP001082899">
    <property type="component" value="Unassembled WGS sequence"/>
</dbReference>
<comment type="caution">
    <text evidence="1">The sequence shown here is derived from an EMBL/GenBank/DDBJ whole genome shotgun (WGS) entry which is preliminary data.</text>
</comment>
<name>A0ABT3ZNM5_9BURK</name>
<evidence type="ECO:0008006" key="3">
    <source>
        <dbReference type="Google" id="ProtNLM"/>
    </source>
</evidence>
<organism evidence="1 2">
    <name type="scientific">Robbsia betulipollinis</name>
    <dbReference type="NCBI Taxonomy" id="2981849"/>
    <lineage>
        <taxon>Bacteria</taxon>
        <taxon>Pseudomonadati</taxon>
        <taxon>Pseudomonadota</taxon>
        <taxon>Betaproteobacteria</taxon>
        <taxon>Burkholderiales</taxon>
        <taxon>Burkholderiaceae</taxon>
        <taxon>Robbsia</taxon>
    </lineage>
</organism>
<accession>A0ABT3ZNM5</accession>
<evidence type="ECO:0000313" key="2">
    <source>
        <dbReference type="Proteomes" id="UP001082899"/>
    </source>
</evidence>
<dbReference type="EMBL" id="JAPMXC010000002">
    <property type="protein sequence ID" value="MCY0387997.1"/>
    <property type="molecule type" value="Genomic_DNA"/>
</dbReference>
<proteinExistence type="predicted"/>
<dbReference type="RefSeq" id="WP_267847865.1">
    <property type="nucleotide sequence ID" value="NZ_JAPMXC010000002.1"/>
</dbReference>
<reference evidence="1" key="1">
    <citation type="submission" date="2022-11" db="EMBL/GenBank/DDBJ databases">
        <title>Robbsia betulipollinis sp. nov., isolated from pollen of birch (Betula pendula).</title>
        <authorList>
            <person name="Shi H."/>
            <person name="Ambika Manirajan B."/>
            <person name="Ratering S."/>
            <person name="Geissler-Plaum R."/>
            <person name="Schnell S."/>
        </authorList>
    </citation>
    <scope>NUCLEOTIDE SEQUENCE</scope>
    <source>
        <strain evidence="1">Bb-Pol-6</strain>
    </source>
</reference>